<sequence>MWRYPKNLDRCCIYRVPDCMREVKPEAYTPQLVLIGPLHRPLKFQALKALDRGDDITYTKSIDYLNMEQHKKYYLAAFAERFEGEEIIDGFRRMIEEEEENIRESYSESTAWIKSSEFVEMVLHDSVFIIEFMLRFRVKGRKKIGDPLMDRGCFVNTLFKDLILLENLLPYFILEKLFDQIVQRILPQKTFRDLIISFFNLQGKIGDDSKFRHFTDLQRCVRVETLPNHDVCIHKQHIQHAYNADKLERGGVQFEAVGEQFSLNVRFENGCLMMPRLMVDDRLEMTLRNIMALEQCHYPFNAHVCSYILFIDRLIHTKKAADLLVEKGIIKNRTRERHPVKQMVNKLMSGIAATGSYYFHIEGEVNKYSENRVNRSKGRPEACVFCLGREGTVLSSQVSRCYWTEEKDNPGYFFFFSFLLSLFPFLFSLPGHGDSMAIRSLSVAFIDGTARALLVELGDLSIGGSSRPWETARNVGLIKRNDSAGLIKKLSERDCVSVGVLLKTHHTCSSHKGPTIHHRDLMKSPYLIFTEFSPLADPLFEPGPPGESAVEQGLRVLASFYLLPYHQLVLLTAYPRAAATTKIIREEVKAYNRDNILQKVKRHPTLSKSEFFGPTKEVTEDFEMKVTAQVIQHKGGDM</sequence>
<dbReference type="eggNOG" id="KOG1614">
    <property type="taxonomic scope" value="Eukaryota"/>
</dbReference>
<dbReference type="Pfam" id="PF03140">
    <property type="entry name" value="DUF247"/>
    <property type="match status" value="1"/>
</dbReference>
<evidence type="ECO:0000313" key="2">
    <source>
        <dbReference type="Proteomes" id="UP000032141"/>
    </source>
</evidence>
<dbReference type="Gramene" id="Bo4g104960.1">
    <property type="protein sequence ID" value="Bo4g104960.1"/>
    <property type="gene ID" value="Bo4g104960"/>
</dbReference>
<accession>A0A0D3BWM6</accession>
<organism evidence="1 2">
    <name type="scientific">Brassica oleracea var. oleracea</name>
    <dbReference type="NCBI Taxonomy" id="109376"/>
    <lineage>
        <taxon>Eukaryota</taxon>
        <taxon>Viridiplantae</taxon>
        <taxon>Streptophyta</taxon>
        <taxon>Embryophyta</taxon>
        <taxon>Tracheophyta</taxon>
        <taxon>Spermatophyta</taxon>
        <taxon>Magnoliopsida</taxon>
        <taxon>eudicotyledons</taxon>
        <taxon>Gunneridae</taxon>
        <taxon>Pentapetalae</taxon>
        <taxon>rosids</taxon>
        <taxon>malvids</taxon>
        <taxon>Brassicales</taxon>
        <taxon>Brassicaceae</taxon>
        <taxon>Brassiceae</taxon>
        <taxon>Brassica</taxon>
    </lineage>
</organism>
<evidence type="ECO:0000313" key="1">
    <source>
        <dbReference type="EnsemblPlants" id="Bo4g104960.1"/>
    </source>
</evidence>
<dbReference type="InterPro" id="IPR004158">
    <property type="entry name" value="DUF247_pln"/>
</dbReference>
<name>A0A0D3BWM6_BRAOL</name>
<reference evidence="1 2" key="1">
    <citation type="journal article" date="2014" name="Genome Biol.">
        <title>Transcriptome and methylome profiling reveals relics of genome dominance in the mesopolyploid Brassica oleracea.</title>
        <authorList>
            <person name="Parkin I.A."/>
            <person name="Koh C."/>
            <person name="Tang H."/>
            <person name="Robinson S.J."/>
            <person name="Kagale S."/>
            <person name="Clarke W.E."/>
            <person name="Town C.D."/>
            <person name="Nixon J."/>
            <person name="Krishnakumar V."/>
            <person name="Bidwell S.L."/>
            <person name="Denoeud F."/>
            <person name="Belcram H."/>
            <person name="Links M.G."/>
            <person name="Just J."/>
            <person name="Clarke C."/>
            <person name="Bender T."/>
            <person name="Huebert T."/>
            <person name="Mason A.S."/>
            <person name="Pires J.C."/>
            <person name="Barker G."/>
            <person name="Moore J."/>
            <person name="Walley P.G."/>
            <person name="Manoli S."/>
            <person name="Batley J."/>
            <person name="Edwards D."/>
            <person name="Nelson M.N."/>
            <person name="Wang X."/>
            <person name="Paterson A.H."/>
            <person name="King G."/>
            <person name="Bancroft I."/>
            <person name="Chalhoub B."/>
            <person name="Sharpe A.G."/>
        </authorList>
    </citation>
    <scope>NUCLEOTIDE SEQUENCE</scope>
    <source>
        <strain evidence="1 2">cv. TO1000</strain>
    </source>
</reference>
<dbReference type="AlphaFoldDB" id="A0A0D3BWM6"/>
<dbReference type="Proteomes" id="UP000032141">
    <property type="component" value="Chromosome C4"/>
</dbReference>
<dbReference type="EnsemblPlants" id="Bo4g104960.1">
    <property type="protein sequence ID" value="Bo4g104960.1"/>
    <property type="gene ID" value="Bo4g104960"/>
</dbReference>
<dbReference type="HOGENOM" id="CLU_429198_0_0_1"/>
<dbReference type="STRING" id="109376.A0A0D3BWM6"/>
<dbReference type="PANTHER" id="PTHR31170:SF9">
    <property type="entry name" value="PROTEIN, PUTATIVE (DUF247)-RELATED"/>
    <property type="match status" value="1"/>
</dbReference>
<keyword evidence="2" id="KW-1185">Reference proteome</keyword>
<protein>
    <submittedName>
        <fullName evidence="1">Uncharacterized protein</fullName>
    </submittedName>
</protein>
<dbReference type="PANTHER" id="PTHR31170">
    <property type="entry name" value="BNAC04G53230D PROTEIN"/>
    <property type="match status" value="1"/>
</dbReference>
<reference evidence="1" key="2">
    <citation type="submission" date="2015-03" db="UniProtKB">
        <authorList>
            <consortium name="EnsemblPlants"/>
        </authorList>
    </citation>
    <scope>IDENTIFICATION</scope>
</reference>
<proteinExistence type="predicted"/>